<keyword evidence="3" id="KW-1185">Reference proteome</keyword>
<dbReference type="AlphaFoldDB" id="A0AAV9G5B9"/>
<proteinExistence type="predicted"/>
<gene>
    <name evidence="2" type="ORF">QBC34DRAFT_212208</name>
</gene>
<reference evidence="2" key="1">
    <citation type="journal article" date="2023" name="Mol. Phylogenet. Evol.">
        <title>Genome-scale phylogeny and comparative genomics of the fungal order Sordariales.</title>
        <authorList>
            <person name="Hensen N."/>
            <person name="Bonometti L."/>
            <person name="Westerberg I."/>
            <person name="Brannstrom I.O."/>
            <person name="Guillou S."/>
            <person name="Cros-Aarteil S."/>
            <person name="Calhoun S."/>
            <person name="Haridas S."/>
            <person name="Kuo A."/>
            <person name="Mondo S."/>
            <person name="Pangilinan J."/>
            <person name="Riley R."/>
            <person name="LaButti K."/>
            <person name="Andreopoulos B."/>
            <person name="Lipzen A."/>
            <person name="Chen C."/>
            <person name="Yan M."/>
            <person name="Daum C."/>
            <person name="Ng V."/>
            <person name="Clum A."/>
            <person name="Steindorff A."/>
            <person name="Ohm R.A."/>
            <person name="Martin F."/>
            <person name="Silar P."/>
            <person name="Natvig D.O."/>
            <person name="Lalanne C."/>
            <person name="Gautier V."/>
            <person name="Ament-Velasquez S.L."/>
            <person name="Kruys A."/>
            <person name="Hutchinson M.I."/>
            <person name="Powell A.J."/>
            <person name="Barry K."/>
            <person name="Miller A.N."/>
            <person name="Grigoriev I.V."/>
            <person name="Debuchy R."/>
            <person name="Gladieux P."/>
            <person name="Hiltunen Thoren M."/>
            <person name="Johannesson H."/>
        </authorList>
    </citation>
    <scope>NUCLEOTIDE SEQUENCE</scope>
    <source>
        <strain evidence="2">PSN243</strain>
    </source>
</reference>
<sequence>MATPTLTQFTPAASCAVNSGLWAITKSCYLYPNSGPSTVLVNPPWMTCTAVQMGEPTEARNPDCHSGWGTIKTDGPFFTACPVGYSVAGSETYWPYISTSVSPETTVDVSDEGVKVSMMMCCPSASGYEFRLDQPDDFRINTVHEGITYSGFTYVMPRCRAMARTAQTVTLTPFSNTWGGERRRQETTAGPLITEVFSPGKKVYAAAETFIQTVFADGHTCYGNCEAYYQSHYTSPTGPRTSTTSTSQSSVPTATGTSGAQGAPPTSGASSADIMRGWAILGGLFLAFTVAVTAV</sequence>
<dbReference type="Proteomes" id="UP001321760">
    <property type="component" value="Unassembled WGS sequence"/>
</dbReference>
<organism evidence="2 3">
    <name type="scientific">Podospora aff. communis PSN243</name>
    <dbReference type="NCBI Taxonomy" id="3040156"/>
    <lineage>
        <taxon>Eukaryota</taxon>
        <taxon>Fungi</taxon>
        <taxon>Dikarya</taxon>
        <taxon>Ascomycota</taxon>
        <taxon>Pezizomycotina</taxon>
        <taxon>Sordariomycetes</taxon>
        <taxon>Sordariomycetidae</taxon>
        <taxon>Sordariales</taxon>
        <taxon>Podosporaceae</taxon>
        <taxon>Podospora</taxon>
    </lineage>
</organism>
<feature type="compositionally biased region" description="Low complexity" evidence="1">
    <location>
        <begin position="236"/>
        <end position="255"/>
    </location>
</feature>
<evidence type="ECO:0000256" key="1">
    <source>
        <dbReference type="SAM" id="MobiDB-lite"/>
    </source>
</evidence>
<feature type="region of interest" description="Disordered" evidence="1">
    <location>
        <begin position="236"/>
        <end position="268"/>
    </location>
</feature>
<protein>
    <submittedName>
        <fullName evidence="2">Uncharacterized protein</fullName>
    </submittedName>
</protein>
<accession>A0AAV9G5B9</accession>
<comment type="caution">
    <text evidence="2">The sequence shown here is derived from an EMBL/GenBank/DDBJ whole genome shotgun (WGS) entry which is preliminary data.</text>
</comment>
<evidence type="ECO:0000313" key="3">
    <source>
        <dbReference type="Proteomes" id="UP001321760"/>
    </source>
</evidence>
<evidence type="ECO:0000313" key="2">
    <source>
        <dbReference type="EMBL" id="KAK4443319.1"/>
    </source>
</evidence>
<name>A0AAV9G5B9_9PEZI</name>
<dbReference type="EMBL" id="MU865995">
    <property type="protein sequence ID" value="KAK4443319.1"/>
    <property type="molecule type" value="Genomic_DNA"/>
</dbReference>
<reference evidence="2" key="2">
    <citation type="submission" date="2023-05" db="EMBL/GenBank/DDBJ databases">
        <authorList>
            <consortium name="Lawrence Berkeley National Laboratory"/>
            <person name="Steindorff A."/>
            <person name="Hensen N."/>
            <person name="Bonometti L."/>
            <person name="Westerberg I."/>
            <person name="Brannstrom I.O."/>
            <person name="Guillou S."/>
            <person name="Cros-Aarteil S."/>
            <person name="Calhoun S."/>
            <person name="Haridas S."/>
            <person name="Kuo A."/>
            <person name="Mondo S."/>
            <person name="Pangilinan J."/>
            <person name="Riley R."/>
            <person name="Labutti K."/>
            <person name="Andreopoulos B."/>
            <person name="Lipzen A."/>
            <person name="Chen C."/>
            <person name="Yanf M."/>
            <person name="Daum C."/>
            <person name="Ng V."/>
            <person name="Clum A."/>
            <person name="Ohm R."/>
            <person name="Martin F."/>
            <person name="Silar P."/>
            <person name="Natvig D."/>
            <person name="Lalanne C."/>
            <person name="Gautier V."/>
            <person name="Ament-Velasquez S.L."/>
            <person name="Kruys A."/>
            <person name="Hutchinson M.I."/>
            <person name="Powell A.J."/>
            <person name="Barry K."/>
            <person name="Miller A.N."/>
            <person name="Grigoriev I.V."/>
            <person name="Debuchy R."/>
            <person name="Gladieux P."/>
            <person name="Thoren M.H."/>
            <person name="Johannesson H."/>
        </authorList>
    </citation>
    <scope>NUCLEOTIDE SEQUENCE</scope>
    <source>
        <strain evidence="2">PSN243</strain>
    </source>
</reference>